<sequence length="147" mass="15657">MTGIGTAPAIRPMRAAECDAVIALWHACGLVVPWNDPAADIALALSKPCSTVLVAEEEGGIAASVMVGHDGHRGWLYYLAVAPMRQRRGLGRAMVSAAEAWLAEAGPPKVQLMVRATNTMVLAFYETLGYAPSPVTVMQKWLRDPSA</sequence>
<dbReference type="PANTHER" id="PTHR43877:SF2">
    <property type="entry name" value="AMINOALKYLPHOSPHONATE N-ACETYLTRANSFERASE-RELATED"/>
    <property type="match status" value="1"/>
</dbReference>
<dbReference type="Proteomes" id="UP000584642">
    <property type="component" value="Unassembled WGS sequence"/>
</dbReference>
<reference evidence="4 5" key="1">
    <citation type="submission" date="2020-05" db="EMBL/GenBank/DDBJ databases">
        <title>Azospirillum oleiclasticum sp. nov, a nitrogen-fixing and heavy crude oil-emulsifying bacterium isolated from the crude oil of Yumen Oilfield.</title>
        <authorList>
            <person name="Wu D."/>
            <person name="Cai M."/>
            <person name="Zhang X."/>
        </authorList>
    </citation>
    <scope>NUCLEOTIDE SEQUENCE [LARGE SCALE GENOMIC DNA]</scope>
    <source>
        <strain evidence="4 5">ROY-1-1-2</strain>
    </source>
</reference>
<evidence type="ECO:0000256" key="1">
    <source>
        <dbReference type="ARBA" id="ARBA00022679"/>
    </source>
</evidence>
<evidence type="ECO:0000313" key="4">
    <source>
        <dbReference type="EMBL" id="NYZ19248.1"/>
    </source>
</evidence>
<comment type="caution">
    <text evidence="4">The sequence shown here is derived from an EMBL/GenBank/DDBJ whole genome shotgun (WGS) entry which is preliminary data.</text>
</comment>
<keyword evidence="2 4" id="KW-0012">Acyltransferase</keyword>
<dbReference type="SUPFAM" id="SSF55729">
    <property type="entry name" value="Acyl-CoA N-acyltransferases (Nat)"/>
    <property type="match status" value="1"/>
</dbReference>
<evidence type="ECO:0000259" key="3">
    <source>
        <dbReference type="PROSITE" id="PS51186"/>
    </source>
</evidence>
<keyword evidence="1 4" id="KW-0808">Transferase</keyword>
<dbReference type="GO" id="GO:0016746">
    <property type="term" value="F:acyltransferase activity"/>
    <property type="evidence" value="ECO:0007669"/>
    <property type="project" value="UniProtKB-KW"/>
</dbReference>
<dbReference type="NCBIfam" id="NF002959">
    <property type="entry name" value="PRK03624.1"/>
    <property type="match status" value="1"/>
</dbReference>
<dbReference type="Pfam" id="PF00583">
    <property type="entry name" value="Acetyltransf_1"/>
    <property type="match status" value="1"/>
</dbReference>
<proteinExistence type="predicted"/>
<dbReference type="Gene3D" id="3.40.630.30">
    <property type="match status" value="1"/>
</dbReference>
<protein>
    <submittedName>
        <fullName evidence="4">GNAT family acetyltransferase</fullName>
        <ecNumber evidence="4">2.3.1.-</ecNumber>
    </submittedName>
</protein>
<dbReference type="InterPro" id="IPR050832">
    <property type="entry name" value="Bact_Acetyltransf"/>
</dbReference>
<dbReference type="CDD" id="cd04301">
    <property type="entry name" value="NAT_SF"/>
    <property type="match status" value="1"/>
</dbReference>
<dbReference type="EC" id="2.3.1.-" evidence="4"/>
<dbReference type="RefSeq" id="WP_180281016.1">
    <property type="nucleotide sequence ID" value="NZ_JABFDB010000002.1"/>
</dbReference>
<feature type="domain" description="N-acetyltransferase" evidence="3">
    <location>
        <begin position="8"/>
        <end position="147"/>
    </location>
</feature>
<evidence type="ECO:0000256" key="2">
    <source>
        <dbReference type="ARBA" id="ARBA00023315"/>
    </source>
</evidence>
<evidence type="ECO:0000313" key="5">
    <source>
        <dbReference type="Proteomes" id="UP000584642"/>
    </source>
</evidence>
<dbReference type="InterPro" id="IPR000182">
    <property type="entry name" value="GNAT_dom"/>
</dbReference>
<keyword evidence="5" id="KW-1185">Reference proteome</keyword>
<dbReference type="InterPro" id="IPR016181">
    <property type="entry name" value="Acyl_CoA_acyltransferase"/>
</dbReference>
<accession>A0ABX2T7W3</accession>
<dbReference type="PROSITE" id="PS51186">
    <property type="entry name" value="GNAT"/>
    <property type="match status" value="1"/>
</dbReference>
<dbReference type="EMBL" id="JABFDB010000002">
    <property type="protein sequence ID" value="NYZ19248.1"/>
    <property type="molecule type" value="Genomic_DNA"/>
</dbReference>
<name>A0ABX2T7W3_9PROT</name>
<organism evidence="4 5">
    <name type="scientific">Azospirillum oleiclasticum</name>
    <dbReference type="NCBI Taxonomy" id="2735135"/>
    <lineage>
        <taxon>Bacteria</taxon>
        <taxon>Pseudomonadati</taxon>
        <taxon>Pseudomonadota</taxon>
        <taxon>Alphaproteobacteria</taxon>
        <taxon>Rhodospirillales</taxon>
        <taxon>Azospirillaceae</taxon>
        <taxon>Azospirillum</taxon>
    </lineage>
</organism>
<gene>
    <name evidence="4" type="ORF">HND93_05955</name>
</gene>
<dbReference type="PANTHER" id="PTHR43877">
    <property type="entry name" value="AMINOALKYLPHOSPHONATE N-ACETYLTRANSFERASE-RELATED-RELATED"/>
    <property type="match status" value="1"/>
</dbReference>